<name>A0A923E0G9_9ACTO</name>
<dbReference type="InterPro" id="IPR035069">
    <property type="entry name" value="TTHA1013/TTHA0281-like"/>
</dbReference>
<comment type="caution">
    <text evidence="1">The sequence shown here is derived from an EMBL/GenBank/DDBJ whole genome shotgun (WGS) entry which is preliminary data.</text>
</comment>
<reference evidence="1" key="1">
    <citation type="submission" date="2020-08" db="EMBL/GenBank/DDBJ databases">
        <title>Sequencing the genomes of 1000 actinobacteria strains.</title>
        <authorList>
            <person name="Klenk H.-P."/>
        </authorList>
    </citation>
    <scope>NUCLEOTIDE SEQUENCE</scope>
    <source>
        <strain evidence="1">DSM 10695</strain>
    </source>
</reference>
<organism evidence="1 2">
    <name type="scientific">Schaalia hyovaginalis</name>
    <dbReference type="NCBI Taxonomy" id="29316"/>
    <lineage>
        <taxon>Bacteria</taxon>
        <taxon>Bacillati</taxon>
        <taxon>Actinomycetota</taxon>
        <taxon>Actinomycetes</taxon>
        <taxon>Actinomycetales</taxon>
        <taxon>Actinomycetaceae</taxon>
        <taxon>Schaalia</taxon>
    </lineage>
</organism>
<accession>A0A923E0G9</accession>
<dbReference type="SUPFAM" id="SSF143100">
    <property type="entry name" value="TTHA1013/TTHA0281-like"/>
    <property type="match status" value="1"/>
</dbReference>
<proteinExistence type="predicted"/>
<dbReference type="EMBL" id="JACHMK010000001">
    <property type="protein sequence ID" value="MBB6333658.1"/>
    <property type="molecule type" value="Genomic_DNA"/>
</dbReference>
<gene>
    <name evidence="1" type="ORF">HD592_000223</name>
</gene>
<evidence type="ECO:0000313" key="1">
    <source>
        <dbReference type="EMBL" id="MBB6333658.1"/>
    </source>
</evidence>
<protein>
    <submittedName>
        <fullName evidence="1">RNase H-like HicB family nuclease</fullName>
    </submittedName>
</protein>
<sequence>MTMEIIARVYRDGDWWAVEVPINGSIEYTQGKTLAEAHAMATDLVALWADELDDDALRAAEVVLAVDGAVKQTADAVKIAAAELETAREHARAEQIRAVAALREEGLTMQDIATVLGVTKGRISQLAHA</sequence>
<dbReference type="Proteomes" id="UP000617426">
    <property type="component" value="Unassembled WGS sequence"/>
</dbReference>
<dbReference type="RefSeq" id="WP_184451346.1">
    <property type="nucleotide sequence ID" value="NZ_JACHMK010000001.1"/>
</dbReference>
<dbReference type="SUPFAM" id="SSF88659">
    <property type="entry name" value="Sigma3 and sigma4 domains of RNA polymerase sigma factors"/>
    <property type="match status" value="1"/>
</dbReference>
<keyword evidence="2" id="KW-1185">Reference proteome</keyword>
<evidence type="ECO:0000313" key="2">
    <source>
        <dbReference type="Proteomes" id="UP000617426"/>
    </source>
</evidence>
<dbReference type="AlphaFoldDB" id="A0A923E0G9"/>
<dbReference type="InterPro" id="IPR013324">
    <property type="entry name" value="RNA_pol_sigma_r3/r4-like"/>
</dbReference>